<dbReference type="InterPro" id="IPR051646">
    <property type="entry name" value="NatB_acetyltransferase_subunit"/>
</dbReference>
<dbReference type="Pfam" id="PF00583">
    <property type="entry name" value="Acetyltransf_1"/>
    <property type="match status" value="1"/>
</dbReference>
<dbReference type="EMBL" id="NBIV01000180">
    <property type="protein sequence ID" value="PXF42006.1"/>
    <property type="molecule type" value="Genomic_DNA"/>
</dbReference>
<dbReference type="STRING" id="448386.A0A2V3IIT8"/>
<dbReference type="Proteomes" id="UP000247409">
    <property type="component" value="Unassembled WGS sequence"/>
</dbReference>
<evidence type="ECO:0000256" key="1">
    <source>
        <dbReference type="ARBA" id="ARBA00022679"/>
    </source>
</evidence>
<dbReference type="InterPro" id="IPR016181">
    <property type="entry name" value="Acyl_CoA_acyltransferase"/>
</dbReference>
<keyword evidence="2" id="KW-0012">Acyltransferase</keyword>
<evidence type="ECO:0000313" key="4">
    <source>
        <dbReference type="EMBL" id="PXF42006.1"/>
    </source>
</evidence>
<protein>
    <submittedName>
        <fullName evidence="4">N-terminal acetyltransferase B complex catalytic subunit NAA20</fullName>
    </submittedName>
</protein>
<gene>
    <name evidence="4" type="ORF">BWQ96_08256</name>
</gene>
<feature type="domain" description="N-acetyltransferase" evidence="3">
    <location>
        <begin position="2"/>
        <end position="151"/>
    </location>
</feature>
<dbReference type="PANTHER" id="PTHR45910:SF1">
    <property type="entry name" value="N-ALPHA-ACETYLTRANSFERASE 20"/>
    <property type="match status" value="1"/>
</dbReference>
<dbReference type="PANTHER" id="PTHR45910">
    <property type="entry name" value="N-ALPHA-ACETYLTRANSFERASE 20"/>
    <property type="match status" value="1"/>
</dbReference>
<dbReference type="FunFam" id="3.40.630.30:FF:000065">
    <property type="entry name" value="N-terminal acetyltransferase complex ARD1 subunit homolog"/>
    <property type="match status" value="1"/>
</dbReference>
<reference evidence="4 5" key="1">
    <citation type="journal article" date="2018" name="Mol. Biol. Evol.">
        <title>Analysis of the draft genome of the red seaweed Gracilariopsis chorda provides insights into genome size evolution in Rhodophyta.</title>
        <authorList>
            <person name="Lee J."/>
            <person name="Yang E.C."/>
            <person name="Graf L."/>
            <person name="Yang J.H."/>
            <person name="Qiu H."/>
            <person name="Zel Zion U."/>
            <person name="Chan C.X."/>
            <person name="Stephens T.G."/>
            <person name="Weber A.P.M."/>
            <person name="Boo G.H."/>
            <person name="Boo S.M."/>
            <person name="Kim K.M."/>
            <person name="Shin Y."/>
            <person name="Jung M."/>
            <person name="Lee S.J."/>
            <person name="Yim H.S."/>
            <person name="Lee J.H."/>
            <person name="Bhattacharya D."/>
            <person name="Yoon H.S."/>
        </authorList>
    </citation>
    <scope>NUCLEOTIDE SEQUENCE [LARGE SCALE GENOMIC DNA]</scope>
    <source>
        <strain evidence="4 5">SKKU-2015</strain>
        <tissue evidence="4">Whole body</tissue>
    </source>
</reference>
<dbReference type="PROSITE" id="PS51186">
    <property type="entry name" value="GNAT"/>
    <property type="match status" value="1"/>
</dbReference>
<proteinExistence type="predicted"/>
<evidence type="ECO:0000256" key="2">
    <source>
        <dbReference type="ARBA" id="ARBA00023315"/>
    </source>
</evidence>
<dbReference type="CDD" id="cd04301">
    <property type="entry name" value="NAT_SF"/>
    <property type="match status" value="1"/>
</dbReference>
<keyword evidence="1 4" id="KW-0808">Transferase</keyword>
<dbReference type="GO" id="GO:0031416">
    <property type="term" value="C:NatB complex"/>
    <property type="evidence" value="ECO:0007669"/>
    <property type="project" value="TreeGrafter"/>
</dbReference>
<dbReference type="AlphaFoldDB" id="A0A2V3IIT8"/>
<dbReference type="SUPFAM" id="SSF55729">
    <property type="entry name" value="Acyl-CoA N-acyltransferases (Nat)"/>
    <property type="match status" value="1"/>
</dbReference>
<dbReference type="OrthoDB" id="10264728at2759"/>
<evidence type="ECO:0000259" key="3">
    <source>
        <dbReference type="PROSITE" id="PS51186"/>
    </source>
</evidence>
<dbReference type="GO" id="GO:0004596">
    <property type="term" value="F:protein-N-terminal amino-acid acetyltransferase activity"/>
    <property type="evidence" value="ECO:0007669"/>
    <property type="project" value="TreeGrafter"/>
</dbReference>
<dbReference type="InterPro" id="IPR000182">
    <property type="entry name" value="GNAT_dom"/>
</dbReference>
<organism evidence="4 5">
    <name type="scientific">Gracilariopsis chorda</name>
    <dbReference type="NCBI Taxonomy" id="448386"/>
    <lineage>
        <taxon>Eukaryota</taxon>
        <taxon>Rhodophyta</taxon>
        <taxon>Florideophyceae</taxon>
        <taxon>Rhodymeniophycidae</taxon>
        <taxon>Gracilariales</taxon>
        <taxon>Gracilariaceae</taxon>
        <taxon>Gracilariopsis</taxon>
    </lineage>
</organism>
<name>A0A2V3IIT8_9FLOR</name>
<accession>A0A2V3IIT8</accession>
<dbReference type="Gene3D" id="3.40.630.30">
    <property type="match status" value="1"/>
</dbReference>
<evidence type="ECO:0000313" key="5">
    <source>
        <dbReference type="Proteomes" id="UP000247409"/>
    </source>
</evidence>
<sequence>MSSTRRFTPSDLFRMNPVNLDKLTETYNLNFYFQYMLRWPEFQQTVTSPDGTMMSYVLGKAEGRGREWHGHVSAVTVAPGYRRLGLATKLMAFTESLSDETYNCYFVDLFVRKSNSLAISMYKKMGYVVYRTILQYYGGEEDAYDMRKALSRDTNRSSVVPLGKAVRSEEVPLTM</sequence>
<comment type="caution">
    <text evidence="4">The sequence shown here is derived from an EMBL/GenBank/DDBJ whole genome shotgun (WGS) entry which is preliminary data.</text>
</comment>
<keyword evidence="5" id="KW-1185">Reference proteome</keyword>